<dbReference type="OrthoDB" id="9770600at2"/>
<keyword evidence="1" id="KW-1133">Transmembrane helix</keyword>
<evidence type="ECO:0000313" key="3">
    <source>
        <dbReference type="Proteomes" id="UP000292781"/>
    </source>
</evidence>
<reference evidence="2 3" key="1">
    <citation type="submission" date="2019-02" db="EMBL/GenBank/DDBJ databases">
        <title>Siculibacillus lacustris gen. nov., sp. nov., a new rosette-forming bacterium isolated from a freshwater crater lake (Lake St. Ana, Romania).</title>
        <authorList>
            <person name="Felfoldi T."/>
            <person name="Marton Z."/>
            <person name="Szabo A."/>
            <person name="Mentes A."/>
            <person name="Boka K."/>
            <person name="Marialigeti K."/>
            <person name="Mathe I."/>
            <person name="Koncz M."/>
            <person name="Schumann P."/>
            <person name="Toth E."/>
        </authorList>
    </citation>
    <scope>NUCLEOTIDE SEQUENCE [LARGE SCALE GENOMIC DNA]</scope>
    <source>
        <strain evidence="2 3">SA-279</strain>
    </source>
</reference>
<protein>
    <recommendedName>
        <fullName evidence="4">DUF2157 domain-containing protein</fullName>
    </recommendedName>
</protein>
<feature type="transmembrane region" description="Helical" evidence="1">
    <location>
        <begin position="173"/>
        <end position="194"/>
    </location>
</feature>
<dbReference type="AlphaFoldDB" id="A0A4Q9VKT0"/>
<feature type="transmembrane region" description="Helical" evidence="1">
    <location>
        <begin position="120"/>
        <end position="141"/>
    </location>
</feature>
<comment type="caution">
    <text evidence="2">The sequence shown here is derived from an EMBL/GenBank/DDBJ whole genome shotgun (WGS) entry which is preliminary data.</text>
</comment>
<feature type="transmembrane region" description="Helical" evidence="1">
    <location>
        <begin position="319"/>
        <end position="341"/>
    </location>
</feature>
<organism evidence="2 3">
    <name type="scientific">Siculibacillus lacustris</name>
    <dbReference type="NCBI Taxonomy" id="1549641"/>
    <lineage>
        <taxon>Bacteria</taxon>
        <taxon>Pseudomonadati</taxon>
        <taxon>Pseudomonadota</taxon>
        <taxon>Alphaproteobacteria</taxon>
        <taxon>Hyphomicrobiales</taxon>
        <taxon>Ancalomicrobiaceae</taxon>
        <taxon>Siculibacillus</taxon>
    </lineage>
</organism>
<dbReference type="EMBL" id="SJFN01000024">
    <property type="protein sequence ID" value="TBW35788.1"/>
    <property type="molecule type" value="Genomic_DNA"/>
</dbReference>
<feature type="transmembrane region" description="Helical" evidence="1">
    <location>
        <begin position="236"/>
        <end position="255"/>
    </location>
</feature>
<feature type="transmembrane region" description="Helical" evidence="1">
    <location>
        <begin position="206"/>
        <end position="224"/>
    </location>
</feature>
<feature type="transmembrane region" description="Helical" evidence="1">
    <location>
        <begin position="292"/>
        <end position="313"/>
    </location>
</feature>
<dbReference type="RefSeq" id="WP_131310489.1">
    <property type="nucleotide sequence ID" value="NZ_SJFN01000024.1"/>
</dbReference>
<name>A0A4Q9VKT0_9HYPH</name>
<sequence length="365" mass="37416">MSDVRPGDGADRSDATTADLDAAVAAGIVSADQARRLGVFFAERRRGSDSVPMPADPSADEENVRFVTSFNDVFVTLGILLLVGAVAFLGAKTSLLVAATASVVVVWALSEVFSRHWRMAFPSIVLTAGLVGAGGIAGAQAAEAVGLGHGGGGIAAGVTAVALGFAHWRRFGVPISVAAAVAGAATTLFAVLHATVPTLVDRHPSPVMLVVGLAVFALAMRWDSSDRQRRTRRTDVAFWLHILAAPLIVHPLVSATGTALGDIRPDGAAIILALFAGLAFVALVVDRRALLVSGLIYLGATIGTLIERLGWAAASSGPLAAGAVGAVVLVLAIGWTPLRALALRLVPASLRALVPEPRSLHGRTP</sequence>
<feature type="transmembrane region" description="Helical" evidence="1">
    <location>
        <begin position="267"/>
        <end position="285"/>
    </location>
</feature>
<feature type="transmembrane region" description="Helical" evidence="1">
    <location>
        <begin position="95"/>
        <end position="113"/>
    </location>
</feature>
<feature type="transmembrane region" description="Helical" evidence="1">
    <location>
        <begin position="147"/>
        <end position="166"/>
    </location>
</feature>
<evidence type="ECO:0000313" key="2">
    <source>
        <dbReference type="EMBL" id="TBW35788.1"/>
    </source>
</evidence>
<keyword evidence="1" id="KW-0472">Membrane</keyword>
<evidence type="ECO:0000256" key="1">
    <source>
        <dbReference type="SAM" id="Phobius"/>
    </source>
</evidence>
<evidence type="ECO:0008006" key="4">
    <source>
        <dbReference type="Google" id="ProtNLM"/>
    </source>
</evidence>
<proteinExistence type="predicted"/>
<dbReference type="Proteomes" id="UP000292781">
    <property type="component" value="Unassembled WGS sequence"/>
</dbReference>
<keyword evidence="1" id="KW-0812">Transmembrane</keyword>
<keyword evidence="3" id="KW-1185">Reference proteome</keyword>
<gene>
    <name evidence="2" type="ORF">EYW49_15445</name>
</gene>
<accession>A0A4Q9VKT0</accession>
<feature type="transmembrane region" description="Helical" evidence="1">
    <location>
        <begin position="70"/>
        <end position="89"/>
    </location>
</feature>